<name>A0A366FP55_9HYPH</name>
<dbReference type="PANTHER" id="PTHR36558">
    <property type="entry name" value="GLR1098 PROTEIN"/>
    <property type="match status" value="1"/>
</dbReference>
<dbReference type="InterPro" id="IPR011335">
    <property type="entry name" value="Restrct_endonuc-II-like"/>
</dbReference>
<dbReference type="OrthoDB" id="8452919at2"/>
<proteinExistence type="predicted"/>
<evidence type="ECO:0000313" key="3">
    <source>
        <dbReference type="Proteomes" id="UP000253529"/>
    </source>
</evidence>
<dbReference type="PANTHER" id="PTHR36558:SF1">
    <property type="entry name" value="RESTRICTION ENDONUCLEASE DOMAIN-CONTAINING PROTEIN-RELATED"/>
    <property type="match status" value="1"/>
</dbReference>
<comment type="caution">
    <text evidence="2">The sequence shown here is derived from an EMBL/GenBank/DDBJ whole genome shotgun (WGS) entry which is preliminary data.</text>
</comment>
<evidence type="ECO:0000259" key="1">
    <source>
        <dbReference type="Pfam" id="PF05685"/>
    </source>
</evidence>
<organism evidence="2 3">
    <name type="scientific">Roseiarcus fermentans</name>
    <dbReference type="NCBI Taxonomy" id="1473586"/>
    <lineage>
        <taxon>Bacteria</taxon>
        <taxon>Pseudomonadati</taxon>
        <taxon>Pseudomonadota</taxon>
        <taxon>Alphaproteobacteria</taxon>
        <taxon>Hyphomicrobiales</taxon>
        <taxon>Roseiarcaceae</taxon>
        <taxon>Roseiarcus</taxon>
    </lineage>
</organism>
<accession>A0A366FP55</accession>
<sequence>MATALKHLNADEFLLWAEGMDGRWELFDGVPVMMSPERVLHGATKGEVYAALRTAIRRAKLPCRAYPDGVAVRTSAKSTFQPDASVSCGRTPPIDALAIDDPVIVVEVLSPSTASIDHGPKLSGYFSLPSVEHYLILDPERRVVIHHKRGTGDAIETRELTDGVAKLDPPGFEVAVEAMFPPPSA</sequence>
<keyword evidence="2" id="KW-0255">Endonuclease</keyword>
<keyword evidence="3" id="KW-1185">Reference proteome</keyword>
<dbReference type="InterPro" id="IPR012296">
    <property type="entry name" value="Nuclease_put_TT1808"/>
</dbReference>
<keyword evidence="2" id="KW-0378">Hydrolase</keyword>
<gene>
    <name evidence="2" type="ORF">DFR50_10855</name>
</gene>
<dbReference type="GO" id="GO:0004519">
    <property type="term" value="F:endonuclease activity"/>
    <property type="evidence" value="ECO:0007669"/>
    <property type="project" value="UniProtKB-KW"/>
</dbReference>
<dbReference type="InterPro" id="IPR008538">
    <property type="entry name" value="Uma2"/>
</dbReference>
<dbReference type="CDD" id="cd06260">
    <property type="entry name" value="DUF820-like"/>
    <property type="match status" value="1"/>
</dbReference>
<dbReference type="Gene3D" id="3.90.1570.10">
    <property type="entry name" value="tt1808, chain A"/>
    <property type="match status" value="1"/>
</dbReference>
<evidence type="ECO:0000313" key="2">
    <source>
        <dbReference type="EMBL" id="RBP15499.1"/>
    </source>
</evidence>
<dbReference type="AlphaFoldDB" id="A0A366FP55"/>
<dbReference type="Pfam" id="PF05685">
    <property type="entry name" value="Uma2"/>
    <property type="match status" value="1"/>
</dbReference>
<protein>
    <submittedName>
        <fullName evidence="2">Uma2 family endonuclease</fullName>
    </submittedName>
</protein>
<keyword evidence="2" id="KW-0540">Nuclease</keyword>
<dbReference type="EMBL" id="QNRK01000008">
    <property type="protein sequence ID" value="RBP15499.1"/>
    <property type="molecule type" value="Genomic_DNA"/>
</dbReference>
<dbReference type="Proteomes" id="UP000253529">
    <property type="component" value="Unassembled WGS sequence"/>
</dbReference>
<dbReference type="SUPFAM" id="SSF52980">
    <property type="entry name" value="Restriction endonuclease-like"/>
    <property type="match status" value="1"/>
</dbReference>
<reference evidence="2 3" key="1">
    <citation type="submission" date="2018-06" db="EMBL/GenBank/DDBJ databases">
        <title>Genomic Encyclopedia of Type Strains, Phase IV (KMG-IV): sequencing the most valuable type-strain genomes for metagenomic binning, comparative biology and taxonomic classification.</title>
        <authorList>
            <person name="Goeker M."/>
        </authorList>
    </citation>
    <scope>NUCLEOTIDE SEQUENCE [LARGE SCALE GENOMIC DNA]</scope>
    <source>
        <strain evidence="2 3">DSM 24875</strain>
    </source>
</reference>
<feature type="domain" description="Putative restriction endonuclease" evidence="1">
    <location>
        <begin position="11"/>
        <end position="173"/>
    </location>
</feature>
<dbReference type="RefSeq" id="WP_113888805.1">
    <property type="nucleotide sequence ID" value="NZ_QNRK01000008.1"/>
</dbReference>